<dbReference type="Gene3D" id="3.40.50.980">
    <property type="match status" value="2"/>
</dbReference>
<dbReference type="Pfam" id="PF00668">
    <property type="entry name" value="Condensation"/>
    <property type="match status" value="1"/>
</dbReference>
<dbReference type="RefSeq" id="WP_359777619.1">
    <property type="nucleotide sequence ID" value="NZ_JBEYRR010000004.1"/>
</dbReference>
<dbReference type="InterPro" id="IPR009081">
    <property type="entry name" value="PP-bd_ACP"/>
</dbReference>
<dbReference type="InterPro" id="IPR045851">
    <property type="entry name" value="AMP-bd_C_sf"/>
</dbReference>
<dbReference type="NCBIfam" id="TIGR01733">
    <property type="entry name" value="AA-adenyl-dom"/>
    <property type="match status" value="1"/>
</dbReference>
<evidence type="ECO:0000256" key="2">
    <source>
        <dbReference type="ARBA" id="ARBA00022450"/>
    </source>
</evidence>
<dbReference type="InterPro" id="IPR020845">
    <property type="entry name" value="AMP-binding_CS"/>
</dbReference>
<keyword evidence="7" id="KW-1185">Reference proteome</keyword>
<dbReference type="PROSITE" id="PS50075">
    <property type="entry name" value="CARRIER"/>
    <property type="match status" value="1"/>
</dbReference>
<dbReference type="SUPFAM" id="SSF47336">
    <property type="entry name" value="ACP-like"/>
    <property type="match status" value="1"/>
</dbReference>
<gene>
    <name evidence="6" type="ORF">AB0887_11675</name>
</gene>
<dbReference type="CDD" id="cd19531">
    <property type="entry name" value="LCL_NRPS-like"/>
    <property type="match status" value="1"/>
</dbReference>
<evidence type="ECO:0000256" key="1">
    <source>
        <dbReference type="ARBA" id="ARBA00001957"/>
    </source>
</evidence>
<comment type="cofactor">
    <cofactor evidence="1">
        <name>pantetheine 4'-phosphate</name>
        <dbReference type="ChEBI" id="CHEBI:47942"/>
    </cofactor>
</comment>
<feature type="compositionally biased region" description="Low complexity" evidence="4">
    <location>
        <begin position="8"/>
        <end position="19"/>
    </location>
</feature>
<dbReference type="SUPFAM" id="SSF52777">
    <property type="entry name" value="CoA-dependent acyltransferases"/>
    <property type="match status" value="2"/>
</dbReference>
<dbReference type="Gene3D" id="2.30.38.10">
    <property type="entry name" value="Luciferase, Domain 3"/>
    <property type="match status" value="1"/>
</dbReference>
<dbReference type="PANTHER" id="PTHR45527:SF1">
    <property type="entry name" value="FATTY ACID SYNTHASE"/>
    <property type="match status" value="1"/>
</dbReference>
<dbReference type="EMBL" id="JBEYRS010000004">
    <property type="protein sequence ID" value="MEW2362600.1"/>
    <property type="molecule type" value="Genomic_DNA"/>
</dbReference>
<dbReference type="SUPFAM" id="SSF56801">
    <property type="entry name" value="Acetyl-CoA synthetase-like"/>
    <property type="match status" value="1"/>
</dbReference>
<evidence type="ECO:0000313" key="6">
    <source>
        <dbReference type="EMBL" id="MEW2362600.1"/>
    </source>
</evidence>
<evidence type="ECO:0000256" key="4">
    <source>
        <dbReference type="SAM" id="MobiDB-lite"/>
    </source>
</evidence>
<dbReference type="InterPro" id="IPR025110">
    <property type="entry name" value="AMP-bd_C"/>
</dbReference>
<accession>A0ABV3LT16</accession>
<dbReference type="Proteomes" id="UP001553843">
    <property type="component" value="Unassembled WGS sequence"/>
</dbReference>
<dbReference type="InterPro" id="IPR010071">
    <property type="entry name" value="AA_adenyl_dom"/>
</dbReference>
<keyword evidence="3" id="KW-0597">Phosphoprotein</keyword>
<keyword evidence="2" id="KW-0596">Phosphopantetheine</keyword>
<dbReference type="InterPro" id="IPR000873">
    <property type="entry name" value="AMP-dep_synth/lig_dom"/>
</dbReference>
<dbReference type="Pfam" id="PF00550">
    <property type="entry name" value="PP-binding"/>
    <property type="match status" value="1"/>
</dbReference>
<feature type="region of interest" description="Disordered" evidence="4">
    <location>
        <begin position="1"/>
        <end position="21"/>
    </location>
</feature>
<protein>
    <submittedName>
        <fullName evidence="6">Amino acid adenylation domain-containing protein</fullName>
    </submittedName>
</protein>
<proteinExistence type="predicted"/>
<dbReference type="InterPro" id="IPR006162">
    <property type="entry name" value="Ppantetheine_attach_site"/>
</dbReference>
<dbReference type="PANTHER" id="PTHR45527">
    <property type="entry name" value="NONRIBOSOMAL PEPTIDE SYNTHETASE"/>
    <property type="match status" value="1"/>
</dbReference>
<dbReference type="InterPro" id="IPR001242">
    <property type="entry name" value="Condensation_dom"/>
</dbReference>
<feature type="region of interest" description="Disordered" evidence="4">
    <location>
        <begin position="217"/>
        <end position="239"/>
    </location>
</feature>
<dbReference type="Gene3D" id="1.10.1200.10">
    <property type="entry name" value="ACP-like"/>
    <property type="match status" value="1"/>
</dbReference>
<evidence type="ECO:0000256" key="3">
    <source>
        <dbReference type="ARBA" id="ARBA00022553"/>
    </source>
</evidence>
<dbReference type="InterPro" id="IPR023213">
    <property type="entry name" value="CAT-like_dom_sf"/>
</dbReference>
<sequence length="1069" mass="112960">MTSESATSGSPVRSASAAAPGGGLPCFPGQHRLWAVDRTNPKSAERAVGIFLPIPLQADDAAVRHSLDALVARHDALRTRYAVAGGEPCQYVDDPAPVELQEAEATREGLADLRDDLLGRGFDLASGPLLRAVLVRTRDDGQRVLVLAVHRIACDHLSAQILRRDFHELISAAATGRTATLPPLGVPYADHAVRQRTRLTDEVTERETTHWRAVLDGSTPVTLPTDRPRRPSGDGSGSAGVSFAVPAPIVAALTGIGRGRGATPFMTLLTAYATLLARHTAQWDLPIGTSVARRGRPELTGLVGRFTDDIVLRCTLDGDDTFTAALDRVRHTCQEAFAHAELPSDRLAEKLSTDRDEPRGPLYRVAFDMDDQDQEGGDRTPGLTDLAALVDARRQPHTDVTLVMRPAADGTVRGTFAYDTALFEHRTVEYLAAQFRRLLESAAADPGARLAALAVVPEDEAATVRQWSMGAGPVVERPVVEMFEEQAARRPDAVAVVCGDASLTYRELDERSNRLAHHLRSADVDAESVVGVLLERGVELMVALLAVWKVGAGFVPLDTALPGTRVGGMLGDAGARVLITRGGSVAGYEGTVIDVEGDAALVAARPAHRPDVVIHPDGVAYVVFTSGSTGRPKGVLVSHRSLGNHVAWAARELAGRGTGGGAVFSSVAFDLVVPNLWAPLCAGQRVALFDPDGGLDELGGWLTGQGPFSFLKLTPGHLEVLSSQLTPDQAAGLAGVVVVAGEALPGGLASRWAKWLGPDRLINEYGPTETTVGTTVHPVPVDVPATQVVPIGRPLPGMRVHVLDGRMRPVPVGGLGELYVGGTGVARGYVGRPGPTAERFVPDPFGPAGARLYRTGDVVRWNGAGAVEFLGRADDQVKIRGYRVEPAEVASVLSRCPLIDEAAVVARTDDGEARLVGYVVPTGGPGTAPADALMAYMAKALPEYMLPSAFVELDAIPLNANGKLDRKVLPAPAAVPADTGGPAPATPTERRLAEIWSRVLGKEGIRTTDSFFALGGHSILVVQVIAAARAEGLPLSVGMHYKAQDLAELARTVDAMVASQVRDTEERVN</sequence>
<dbReference type="Gene3D" id="3.30.559.10">
    <property type="entry name" value="Chloramphenicol acetyltransferase-like domain"/>
    <property type="match status" value="1"/>
</dbReference>
<feature type="domain" description="Carrier" evidence="5">
    <location>
        <begin position="983"/>
        <end position="1057"/>
    </location>
</feature>
<dbReference type="PROSITE" id="PS00012">
    <property type="entry name" value="PHOSPHOPANTETHEINE"/>
    <property type="match status" value="1"/>
</dbReference>
<dbReference type="Gene3D" id="3.30.300.30">
    <property type="match status" value="1"/>
</dbReference>
<dbReference type="Gene3D" id="3.30.559.30">
    <property type="entry name" value="Nonribosomal peptide synthetase, condensation domain"/>
    <property type="match status" value="1"/>
</dbReference>
<name>A0ABV3LT16_9ACTN</name>
<evidence type="ECO:0000313" key="7">
    <source>
        <dbReference type="Proteomes" id="UP001553843"/>
    </source>
</evidence>
<evidence type="ECO:0000259" key="5">
    <source>
        <dbReference type="PROSITE" id="PS50075"/>
    </source>
</evidence>
<organism evidence="6 7">
    <name type="scientific">Streptomyces huasconensis</name>
    <dbReference type="NCBI Taxonomy" id="1854574"/>
    <lineage>
        <taxon>Bacteria</taxon>
        <taxon>Bacillati</taxon>
        <taxon>Actinomycetota</taxon>
        <taxon>Actinomycetes</taxon>
        <taxon>Kitasatosporales</taxon>
        <taxon>Streptomycetaceae</taxon>
        <taxon>Streptomyces</taxon>
    </lineage>
</organism>
<dbReference type="Pfam" id="PF00501">
    <property type="entry name" value="AMP-binding"/>
    <property type="match status" value="1"/>
</dbReference>
<dbReference type="Pfam" id="PF13193">
    <property type="entry name" value="AMP-binding_C"/>
    <property type="match status" value="1"/>
</dbReference>
<dbReference type="PROSITE" id="PS00455">
    <property type="entry name" value="AMP_BINDING"/>
    <property type="match status" value="1"/>
</dbReference>
<dbReference type="InterPro" id="IPR036736">
    <property type="entry name" value="ACP-like_sf"/>
</dbReference>
<dbReference type="CDD" id="cd05930">
    <property type="entry name" value="A_NRPS"/>
    <property type="match status" value="1"/>
</dbReference>
<reference evidence="6 7" key="1">
    <citation type="submission" date="2024-06" db="EMBL/GenBank/DDBJ databases">
        <title>The Natural Products Discovery Center: Release of the First 8490 Sequenced Strains for Exploring Actinobacteria Biosynthetic Diversity.</title>
        <authorList>
            <person name="Kalkreuter E."/>
            <person name="Kautsar S.A."/>
            <person name="Yang D."/>
            <person name="Bader C.D."/>
            <person name="Teijaro C.N."/>
            <person name="Fluegel L."/>
            <person name="Davis C.M."/>
            <person name="Simpson J.R."/>
            <person name="Lauterbach L."/>
            <person name="Steele A.D."/>
            <person name="Gui C."/>
            <person name="Meng S."/>
            <person name="Li G."/>
            <person name="Viehrig K."/>
            <person name="Ye F."/>
            <person name="Su P."/>
            <person name="Kiefer A.F."/>
            <person name="Nichols A."/>
            <person name="Cepeda A.J."/>
            <person name="Yan W."/>
            <person name="Fan B."/>
            <person name="Jiang Y."/>
            <person name="Adhikari A."/>
            <person name="Zheng C.-J."/>
            <person name="Schuster L."/>
            <person name="Cowan T.M."/>
            <person name="Smanski M.J."/>
            <person name="Chevrette M.G."/>
            <person name="De Carvalho L.P.S."/>
            <person name="Shen B."/>
        </authorList>
    </citation>
    <scope>NUCLEOTIDE SEQUENCE [LARGE SCALE GENOMIC DNA]</scope>
    <source>
        <strain evidence="6 7">NPDC047833</strain>
    </source>
</reference>
<comment type="caution">
    <text evidence="6">The sequence shown here is derived from an EMBL/GenBank/DDBJ whole genome shotgun (WGS) entry which is preliminary data.</text>
</comment>